<feature type="domain" description="Gfo/Idh/MocA-like oxidoreductase N-terminal" evidence="2">
    <location>
        <begin position="27"/>
        <end position="85"/>
    </location>
</feature>
<comment type="caution">
    <text evidence="3">The sequence shown here is derived from an EMBL/GenBank/DDBJ whole genome shotgun (WGS) entry which is preliminary data.</text>
</comment>
<dbReference type="Gene3D" id="3.30.360.10">
    <property type="entry name" value="Dihydrodipicolinate Reductase, domain 2"/>
    <property type="match status" value="1"/>
</dbReference>
<dbReference type="InterPro" id="IPR036291">
    <property type="entry name" value="NAD(P)-bd_dom_sf"/>
</dbReference>
<evidence type="ECO:0000313" key="3">
    <source>
        <dbReference type="EMBL" id="GAA2529856.1"/>
    </source>
</evidence>
<dbReference type="InterPro" id="IPR050463">
    <property type="entry name" value="Gfo/Idh/MocA_oxidrdct_glycsds"/>
</dbReference>
<evidence type="ECO:0000259" key="2">
    <source>
        <dbReference type="Pfam" id="PF01408"/>
    </source>
</evidence>
<dbReference type="Proteomes" id="UP001499978">
    <property type="component" value="Unassembled WGS sequence"/>
</dbReference>
<gene>
    <name evidence="3" type="ORF">GCM10010201_31430</name>
</gene>
<dbReference type="EMBL" id="BAAARY010000018">
    <property type="protein sequence ID" value="GAA2529856.1"/>
    <property type="molecule type" value="Genomic_DNA"/>
</dbReference>
<name>A0ABP6AZY3_9ACTN</name>
<proteinExistence type="predicted"/>
<dbReference type="PANTHER" id="PTHR43818">
    <property type="entry name" value="BCDNA.GH03377"/>
    <property type="match status" value="1"/>
</dbReference>
<dbReference type="RefSeq" id="WP_344173800.1">
    <property type="nucleotide sequence ID" value="NZ_BAAARY010000018.1"/>
</dbReference>
<evidence type="ECO:0000256" key="1">
    <source>
        <dbReference type="ARBA" id="ARBA00023002"/>
    </source>
</evidence>
<dbReference type="Gene3D" id="3.40.50.720">
    <property type="entry name" value="NAD(P)-binding Rossmann-like Domain"/>
    <property type="match status" value="1"/>
</dbReference>
<reference evidence="4" key="1">
    <citation type="journal article" date="2019" name="Int. J. Syst. Evol. Microbiol.">
        <title>The Global Catalogue of Microorganisms (GCM) 10K type strain sequencing project: providing services to taxonomists for standard genome sequencing and annotation.</title>
        <authorList>
            <consortium name="The Broad Institute Genomics Platform"/>
            <consortium name="The Broad Institute Genome Sequencing Center for Infectious Disease"/>
            <person name="Wu L."/>
            <person name="Ma J."/>
        </authorList>
    </citation>
    <scope>NUCLEOTIDE SEQUENCE [LARGE SCALE GENOMIC DNA]</scope>
    <source>
        <strain evidence="4">JCM 3367</strain>
    </source>
</reference>
<keyword evidence="4" id="KW-1185">Reference proteome</keyword>
<dbReference type="InterPro" id="IPR000683">
    <property type="entry name" value="Gfo/Idh/MocA-like_OxRdtase_N"/>
</dbReference>
<dbReference type="Pfam" id="PF01408">
    <property type="entry name" value="GFO_IDH_MocA"/>
    <property type="match status" value="1"/>
</dbReference>
<dbReference type="SUPFAM" id="SSF55347">
    <property type="entry name" value="Glyceraldehyde-3-phosphate dehydrogenase-like, C-terminal domain"/>
    <property type="match status" value="1"/>
</dbReference>
<accession>A0ABP6AZY3</accession>
<dbReference type="PANTHER" id="PTHR43818:SF11">
    <property type="entry name" value="BCDNA.GH03377"/>
    <property type="match status" value="1"/>
</dbReference>
<evidence type="ECO:0000313" key="4">
    <source>
        <dbReference type="Proteomes" id="UP001499978"/>
    </source>
</evidence>
<protein>
    <recommendedName>
        <fullName evidence="2">Gfo/Idh/MocA-like oxidoreductase N-terminal domain-containing protein</fullName>
    </recommendedName>
</protein>
<organism evidence="3 4">
    <name type="scientific">Pilimelia columellifera subsp. columellifera</name>
    <dbReference type="NCBI Taxonomy" id="706583"/>
    <lineage>
        <taxon>Bacteria</taxon>
        <taxon>Bacillati</taxon>
        <taxon>Actinomycetota</taxon>
        <taxon>Actinomycetes</taxon>
        <taxon>Micromonosporales</taxon>
        <taxon>Micromonosporaceae</taxon>
        <taxon>Pilimelia</taxon>
    </lineage>
</organism>
<keyword evidence="1" id="KW-0560">Oxidoreductase</keyword>
<sequence length="259" mass="26595">MRIAIPAGGGAQRYARWLRDSPDVELVTDGADAVVVGGDPAQRRGLVEQAAAAGSHVLCEPPLAPNEADAERMIEACSRAGVGLTLALPIRFSPTFAALRRAVADGELGRLLTVNGTVNGVGPGAAVTLIDLVDVLLDGEPAEEVYAQAAPGGGPAVLMVRYPGGTVASFGCGWDTTAAEFTGERATVRYDPFPRLLDVRGPQDTNDGAALDAAMLGAFLAGVRDGRPAGPDGGAALRGLRIVRAARRSMGTARPEPVH</sequence>
<dbReference type="SUPFAM" id="SSF51735">
    <property type="entry name" value="NAD(P)-binding Rossmann-fold domains"/>
    <property type="match status" value="1"/>
</dbReference>